<dbReference type="Proteomes" id="UP000183263">
    <property type="component" value="Unassembled WGS sequence"/>
</dbReference>
<feature type="binding site" evidence="4">
    <location>
        <position position="138"/>
    </location>
    <ligand>
        <name>Zn(2+)</name>
        <dbReference type="ChEBI" id="CHEBI:29105"/>
    </ligand>
</feature>
<dbReference type="GO" id="GO:0046872">
    <property type="term" value="F:metal ion binding"/>
    <property type="evidence" value="ECO:0007669"/>
    <property type="project" value="UniProtKB-KW"/>
</dbReference>
<dbReference type="GO" id="GO:0016020">
    <property type="term" value="C:membrane"/>
    <property type="evidence" value="ECO:0007669"/>
    <property type="project" value="GOC"/>
</dbReference>
<name>A0A1G8BBT4_9NOCA</name>
<dbReference type="GO" id="GO:0017040">
    <property type="term" value="F:N-acylsphingosine amidohydrolase activity"/>
    <property type="evidence" value="ECO:0007669"/>
    <property type="project" value="UniProtKB-UniRule"/>
</dbReference>
<dbReference type="GO" id="GO:0046514">
    <property type="term" value="P:ceramide catabolic process"/>
    <property type="evidence" value="ECO:0007669"/>
    <property type="project" value="InterPro"/>
</dbReference>
<feature type="domain" description="Neutral/alkaline non-lysosomal ceramidase N-terminal" evidence="6">
    <location>
        <begin position="49"/>
        <end position="525"/>
    </location>
</feature>
<accession>A0A1G8BBT4</accession>
<dbReference type="Pfam" id="PF04734">
    <property type="entry name" value="Ceramidase_alk"/>
    <property type="match status" value="1"/>
</dbReference>
<evidence type="ECO:0000259" key="6">
    <source>
        <dbReference type="Pfam" id="PF04734"/>
    </source>
</evidence>
<evidence type="ECO:0000256" key="1">
    <source>
        <dbReference type="ARBA" id="ARBA00009835"/>
    </source>
</evidence>
<keyword evidence="9" id="KW-1185">Reference proteome</keyword>
<comment type="similarity">
    <text evidence="1 5">Belongs to the neutral ceramidase family.</text>
</comment>
<feature type="binding site" evidence="4">
    <location>
        <position position="246"/>
    </location>
    <ligand>
        <name>Zn(2+)</name>
        <dbReference type="ChEBI" id="CHEBI:29105"/>
    </ligand>
</feature>
<dbReference type="InterPro" id="IPR038445">
    <property type="entry name" value="NCDase_C_sf"/>
</dbReference>
<gene>
    <name evidence="8" type="ORF">SAMN05444695_101808</name>
</gene>
<evidence type="ECO:0000256" key="3">
    <source>
        <dbReference type="PIRSR" id="PIRSR606823-1"/>
    </source>
</evidence>
<proteinExistence type="inferred from homology"/>
<keyword evidence="4" id="KW-0862">Zinc</keyword>
<dbReference type="AlphaFoldDB" id="A0A1G8BBT4"/>
<keyword evidence="4" id="KW-0479">Metal-binding</keyword>
<organism evidence="8 9">
    <name type="scientific">Rhodococcus triatomae</name>
    <dbReference type="NCBI Taxonomy" id="300028"/>
    <lineage>
        <taxon>Bacteria</taxon>
        <taxon>Bacillati</taxon>
        <taxon>Actinomycetota</taxon>
        <taxon>Actinomycetes</taxon>
        <taxon>Mycobacteriales</taxon>
        <taxon>Nocardiaceae</taxon>
        <taxon>Rhodococcus</taxon>
    </lineage>
</organism>
<dbReference type="PANTHER" id="PTHR12670">
    <property type="entry name" value="CERAMIDASE"/>
    <property type="match status" value="1"/>
</dbReference>
<comment type="catalytic activity">
    <reaction evidence="5">
        <text>an N-acylsphing-4-enine + H2O = sphing-4-enine + a fatty acid</text>
        <dbReference type="Rhea" id="RHEA:20856"/>
        <dbReference type="ChEBI" id="CHEBI:15377"/>
        <dbReference type="ChEBI" id="CHEBI:28868"/>
        <dbReference type="ChEBI" id="CHEBI:52639"/>
        <dbReference type="ChEBI" id="CHEBI:57756"/>
        <dbReference type="EC" id="3.5.1.23"/>
    </reaction>
</comment>
<dbReference type="EC" id="3.5.1.23" evidence="5"/>
<dbReference type="OrthoDB" id="6899210at2"/>
<feature type="domain" description="Neutral/alkaline non-lysosomal ceramidase C-terminal" evidence="7">
    <location>
        <begin position="527"/>
        <end position="684"/>
    </location>
</feature>
<keyword evidence="5" id="KW-0746">Sphingolipid metabolism</keyword>
<dbReference type="InterPro" id="IPR031331">
    <property type="entry name" value="NEUT/ALK_ceramidase_C"/>
</dbReference>
<evidence type="ECO:0000256" key="2">
    <source>
        <dbReference type="ARBA" id="ARBA00022801"/>
    </source>
</evidence>
<protein>
    <recommendedName>
        <fullName evidence="5">Neutral ceramidase</fullName>
        <ecNumber evidence="5">3.5.1.23</ecNumber>
    </recommendedName>
</protein>
<dbReference type="RefSeq" id="WP_072736276.1">
    <property type="nucleotide sequence ID" value="NZ_CP048813.1"/>
</dbReference>
<reference evidence="8 9" key="1">
    <citation type="submission" date="2016-10" db="EMBL/GenBank/DDBJ databases">
        <authorList>
            <person name="de Groot N.N."/>
        </authorList>
    </citation>
    <scope>NUCLEOTIDE SEQUENCE [LARGE SCALE GENOMIC DNA]</scope>
    <source>
        <strain evidence="8 9">DSM 44892</strain>
    </source>
</reference>
<dbReference type="Pfam" id="PF17048">
    <property type="entry name" value="Ceramidse_alk_C"/>
    <property type="match status" value="1"/>
</dbReference>
<dbReference type="GO" id="GO:0042759">
    <property type="term" value="P:long-chain fatty acid biosynthetic process"/>
    <property type="evidence" value="ECO:0007669"/>
    <property type="project" value="TreeGrafter"/>
</dbReference>
<feature type="binding site" evidence="4">
    <location>
        <position position="460"/>
    </location>
    <ligand>
        <name>Zn(2+)</name>
        <dbReference type="ChEBI" id="CHEBI:29105"/>
    </ligand>
</feature>
<dbReference type="PANTHER" id="PTHR12670:SF1">
    <property type="entry name" value="NEUTRAL CERAMIDASE"/>
    <property type="match status" value="1"/>
</dbReference>
<keyword evidence="5" id="KW-0443">Lipid metabolism</keyword>
<evidence type="ECO:0000313" key="8">
    <source>
        <dbReference type="EMBL" id="SDH30675.1"/>
    </source>
</evidence>
<dbReference type="GO" id="GO:0046512">
    <property type="term" value="P:sphingosine biosynthetic process"/>
    <property type="evidence" value="ECO:0007669"/>
    <property type="project" value="TreeGrafter"/>
</dbReference>
<feature type="active site" description="Nucleophile" evidence="3">
    <location>
        <position position="298"/>
    </location>
</feature>
<evidence type="ECO:0000259" key="7">
    <source>
        <dbReference type="Pfam" id="PF17048"/>
    </source>
</evidence>
<dbReference type="InterPro" id="IPR006311">
    <property type="entry name" value="TAT_signal"/>
</dbReference>
<dbReference type="PROSITE" id="PS51318">
    <property type="entry name" value="TAT"/>
    <property type="match status" value="1"/>
</dbReference>
<dbReference type="EMBL" id="FNDN01000001">
    <property type="protein sequence ID" value="SDH30675.1"/>
    <property type="molecule type" value="Genomic_DNA"/>
</dbReference>
<keyword evidence="2 5" id="KW-0378">Hydrolase</keyword>
<dbReference type="InterPro" id="IPR031329">
    <property type="entry name" value="NEUT/ALK_ceramidase_N"/>
</dbReference>
<evidence type="ECO:0000256" key="4">
    <source>
        <dbReference type="PIRSR" id="PIRSR606823-2"/>
    </source>
</evidence>
<feature type="binding site" evidence="4">
    <location>
        <position position="496"/>
    </location>
    <ligand>
        <name>Zn(2+)</name>
        <dbReference type="ChEBI" id="CHEBI:29105"/>
    </ligand>
</feature>
<sequence length="685" mass="73039">MASIHRRTVLAGAASAPLLAVAAAALPAGAAAAAAPAGSQRSAPSGGMHVGVGVSDVTGPVAEIGMMGYSSFDQRAEGLHQRTRARAYVFAENGERAVYVCVDTCMIFQSVHDAVLDRLGERFGDLYTERNVMLTAVHSHAACGGASHNYAYNLALLGFEPLVFDSEVAGIVEAIVAAHDDLAPGTVSFGRTELVDASVNRSREAFERNPASDRDYYPRGIDPWMRVFRIRQGGKDVGAINWFATHCASLTNENLLISGDNKGAAAYFWEHDHEGVRYLDGTPGFVACFPQTNSGDMSPNLNLSPGSGPTEDEFENTRIIGERQVAAARTAWAAASESLSGGIDSRILYLDMSDQAVDGRFTPHGESGHTTPACIGAAMSAGSTEDGPALPVFPEGTRNPLVDALGGMDAPVPGWLQDAQAPKLVLVPVGLLPPGGWVPRILKIQLMRIGQYYLAAAPAEFTVVAGLRVRRTVAAELGVPLENVLFQGYANSYASYCTTPEEYEAQHYEGGSTLFGRYTLPAYQQGFARLAAALREGSDVPRGPAPEDLSAFQPGFNPAVEADVPAPGRSFGEVLVAPESASPGQQVAVEFVAGHPKNDLRRRSTFFEVQRRDGGRWIRHADDSDWETKFRWTRTAPGQSTVRITWDVPDGTPAGDYRVVYFGAARDGAGAITQFTGTSGEFHVS</sequence>
<evidence type="ECO:0000313" key="9">
    <source>
        <dbReference type="Proteomes" id="UP000183263"/>
    </source>
</evidence>
<dbReference type="InterPro" id="IPR006823">
    <property type="entry name" value="Ceramidase_alk"/>
</dbReference>
<dbReference type="GO" id="GO:0005576">
    <property type="term" value="C:extracellular region"/>
    <property type="evidence" value="ECO:0007669"/>
    <property type="project" value="TreeGrafter"/>
</dbReference>
<comment type="cofactor">
    <cofactor evidence="4">
        <name>Zn(2+)</name>
        <dbReference type="ChEBI" id="CHEBI:29105"/>
    </cofactor>
    <text evidence="4">Binds 1 zinc ion per subunit.</text>
</comment>
<dbReference type="Gene3D" id="2.60.40.2300">
    <property type="entry name" value="Neutral/alkaline non-lysosomal ceramidase, C-terminal domain"/>
    <property type="match status" value="1"/>
</dbReference>
<evidence type="ECO:0000256" key="5">
    <source>
        <dbReference type="RuleBase" id="RU366019"/>
    </source>
</evidence>